<dbReference type="KEGG" id="snan:I6N98_03315"/>
<dbReference type="PROSITE" id="PS51186">
    <property type="entry name" value="GNAT"/>
    <property type="match status" value="1"/>
</dbReference>
<dbReference type="Pfam" id="PF13673">
    <property type="entry name" value="Acetyltransf_10"/>
    <property type="match status" value="1"/>
</dbReference>
<keyword evidence="2" id="KW-0808">Transferase</keyword>
<evidence type="ECO:0000313" key="3">
    <source>
        <dbReference type="Proteomes" id="UP000596063"/>
    </source>
</evidence>
<feature type="domain" description="N-acetyltransferase" evidence="1">
    <location>
        <begin position="4"/>
        <end position="157"/>
    </location>
</feature>
<dbReference type="RefSeq" id="WP_198570392.1">
    <property type="nucleotide sequence ID" value="NZ_CP066167.1"/>
</dbReference>
<dbReference type="EMBL" id="CP066167">
    <property type="protein sequence ID" value="QQD18906.1"/>
    <property type="molecule type" value="Genomic_DNA"/>
</dbReference>
<evidence type="ECO:0000259" key="1">
    <source>
        <dbReference type="PROSITE" id="PS51186"/>
    </source>
</evidence>
<sequence length="159" mass="18154">MEKLIVRKMKPGEEASLVAIFREAVRRINRHDYSAEQIDAWAPHDLDMAAACQRIQCNQPFVAEYEGQVCAYADLQPDGYIDQFFCHPDYLGRGIASQLFSHLQRVADAGGITSLYANVSITARPFFERMGFRVLEEQRVEVRGQVLTNYRMVADFTKS</sequence>
<dbReference type="SUPFAM" id="SSF55729">
    <property type="entry name" value="Acyl-CoA N-acyltransferases (Nat)"/>
    <property type="match status" value="1"/>
</dbReference>
<dbReference type="InterPro" id="IPR000182">
    <property type="entry name" value="GNAT_dom"/>
</dbReference>
<dbReference type="GO" id="GO:0016747">
    <property type="term" value="F:acyltransferase activity, transferring groups other than amino-acyl groups"/>
    <property type="evidence" value="ECO:0007669"/>
    <property type="project" value="InterPro"/>
</dbReference>
<dbReference type="PANTHER" id="PTHR43451:SF1">
    <property type="entry name" value="ACETYLTRANSFERASE"/>
    <property type="match status" value="1"/>
</dbReference>
<evidence type="ECO:0000313" key="2">
    <source>
        <dbReference type="EMBL" id="QQD18906.1"/>
    </source>
</evidence>
<dbReference type="AlphaFoldDB" id="A0A7T4UQP5"/>
<accession>A0A7T4UQP5</accession>
<keyword evidence="3" id="KW-1185">Reference proteome</keyword>
<organism evidence="2 3">
    <name type="scientific">Spongiibacter nanhainus</name>
    <dbReference type="NCBI Taxonomy" id="2794344"/>
    <lineage>
        <taxon>Bacteria</taxon>
        <taxon>Pseudomonadati</taxon>
        <taxon>Pseudomonadota</taxon>
        <taxon>Gammaproteobacteria</taxon>
        <taxon>Cellvibrionales</taxon>
        <taxon>Spongiibacteraceae</taxon>
        <taxon>Spongiibacter</taxon>
    </lineage>
</organism>
<dbReference type="PANTHER" id="PTHR43451">
    <property type="entry name" value="ACETYLTRANSFERASE (GNAT) FAMILY PROTEIN"/>
    <property type="match status" value="1"/>
</dbReference>
<dbReference type="InterPro" id="IPR016181">
    <property type="entry name" value="Acyl_CoA_acyltransferase"/>
</dbReference>
<dbReference type="Gene3D" id="3.40.630.30">
    <property type="match status" value="1"/>
</dbReference>
<dbReference type="Proteomes" id="UP000596063">
    <property type="component" value="Chromosome"/>
</dbReference>
<protein>
    <submittedName>
        <fullName evidence="2">GNAT family N-acetyltransferase</fullName>
    </submittedName>
</protein>
<name>A0A7T4UQP5_9GAMM</name>
<proteinExistence type="predicted"/>
<reference evidence="2 3" key="1">
    <citation type="submission" date="2020-12" db="EMBL/GenBank/DDBJ databases">
        <authorList>
            <person name="Shan Y."/>
        </authorList>
    </citation>
    <scope>NUCLEOTIDE SEQUENCE [LARGE SCALE GENOMIC DNA]</scope>
    <source>
        <strain evidence="3">csc3.9</strain>
    </source>
</reference>
<dbReference type="InterPro" id="IPR052564">
    <property type="entry name" value="N-acetyltrans/Recomb-assoc"/>
</dbReference>
<dbReference type="CDD" id="cd04301">
    <property type="entry name" value="NAT_SF"/>
    <property type="match status" value="1"/>
</dbReference>
<gene>
    <name evidence="2" type="ORF">I6N98_03315</name>
</gene>